<protein>
    <submittedName>
        <fullName evidence="2">Uncharacterized protein</fullName>
    </submittedName>
</protein>
<dbReference type="OrthoDB" id="5515094at2"/>
<keyword evidence="3" id="KW-1185">Reference proteome</keyword>
<accession>A6G3X6</accession>
<dbReference type="AlphaFoldDB" id="A6G3X6"/>
<evidence type="ECO:0000313" key="2">
    <source>
        <dbReference type="EMBL" id="EDM79513.1"/>
    </source>
</evidence>
<feature type="compositionally biased region" description="Acidic residues" evidence="1">
    <location>
        <begin position="92"/>
        <end position="104"/>
    </location>
</feature>
<feature type="region of interest" description="Disordered" evidence="1">
    <location>
        <begin position="17"/>
        <end position="106"/>
    </location>
</feature>
<sequence>MLDFALTTILLFAPPAEGTAAGPVEDGSADPGAESGGADAGFGELHAEEPEPSGDPGASASGGYGGLTPLTNYADEPEPGQPEGEAALPPPPEEEGSGFQEPEDYGPFFEVAPVSEVRFPGDAVRPDKKYPFASVGKGPVRFCFVEDSECGASLIADADVGVGLNLITSNRGLDVPYSQVRVRGGMMFRPLILARKHWHPWGVGLTGSYSIGSASITATTQDSSETFAGITETSPIRSARVALVNQLWLAQKRNAVHLDFSIGGVNSSVLNASGRYWGTHAEFGLGFGGWGGLFVSGDFLDQDSRVVFGMRGHGIVTGPIIALALLGLVAGGVAL</sequence>
<evidence type="ECO:0000313" key="3">
    <source>
        <dbReference type="Proteomes" id="UP000005801"/>
    </source>
</evidence>
<reference evidence="2 3" key="1">
    <citation type="submission" date="2007-06" db="EMBL/GenBank/DDBJ databases">
        <authorList>
            <person name="Shimkets L."/>
            <person name="Ferriera S."/>
            <person name="Johnson J."/>
            <person name="Kravitz S."/>
            <person name="Beeson K."/>
            <person name="Sutton G."/>
            <person name="Rogers Y.-H."/>
            <person name="Friedman R."/>
            <person name="Frazier M."/>
            <person name="Venter J.C."/>
        </authorList>
    </citation>
    <scope>NUCLEOTIDE SEQUENCE [LARGE SCALE GENOMIC DNA]</scope>
    <source>
        <strain evidence="2 3">SIR-1</strain>
    </source>
</reference>
<gene>
    <name evidence="2" type="ORF">PPSIR1_35342</name>
</gene>
<proteinExistence type="predicted"/>
<name>A6G3X6_9BACT</name>
<dbReference type="Proteomes" id="UP000005801">
    <property type="component" value="Unassembled WGS sequence"/>
</dbReference>
<dbReference type="STRING" id="391625.PPSIR1_35342"/>
<dbReference type="EMBL" id="ABCS01000019">
    <property type="protein sequence ID" value="EDM79513.1"/>
    <property type="molecule type" value="Genomic_DNA"/>
</dbReference>
<comment type="caution">
    <text evidence="2">The sequence shown here is derived from an EMBL/GenBank/DDBJ whole genome shotgun (WGS) entry which is preliminary data.</text>
</comment>
<dbReference type="RefSeq" id="WP_006971425.1">
    <property type="nucleotide sequence ID" value="NZ_ABCS01000019.1"/>
</dbReference>
<organism evidence="2 3">
    <name type="scientific">Plesiocystis pacifica SIR-1</name>
    <dbReference type="NCBI Taxonomy" id="391625"/>
    <lineage>
        <taxon>Bacteria</taxon>
        <taxon>Pseudomonadati</taxon>
        <taxon>Myxococcota</taxon>
        <taxon>Polyangia</taxon>
        <taxon>Nannocystales</taxon>
        <taxon>Nannocystaceae</taxon>
        <taxon>Plesiocystis</taxon>
    </lineage>
</organism>
<evidence type="ECO:0000256" key="1">
    <source>
        <dbReference type="SAM" id="MobiDB-lite"/>
    </source>
</evidence>